<gene>
    <name evidence="1" type="ORF">GCM10009733_085670</name>
</gene>
<dbReference type="RefSeq" id="WP_346112635.1">
    <property type="nucleotide sequence ID" value="NZ_BAAAMU010000103.1"/>
</dbReference>
<keyword evidence="2" id="KW-1185">Reference proteome</keyword>
<accession>A0ABP4SQB8</accession>
<dbReference type="EMBL" id="BAAAMU010000103">
    <property type="protein sequence ID" value="GAA1675483.1"/>
    <property type="molecule type" value="Genomic_DNA"/>
</dbReference>
<sequence>MSDCLSPHLPEPEPNHKRLTWFKAYKESRRRTLAWTCHCQDVIHELCAAGGQSYLRRTDWAADEVFETHRMLIRDGNALWQALLQGQVR</sequence>
<comment type="caution">
    <text evidence="1">The sequence shown here is derived from an EMBL/GenBank/DDBJ whole genome shotgun (WGS) entry which is preliminary data.</text>
</comment>
<reference evidence="2" key="1">
    <citation type="journal article" date="2019" name="Int. J. Syst. Evol. Microbiol.">
        <title>The Global Catalogue of Microorganisms (GCM) 10K type strain sequencing project: providing services to taxonomists for standard genome sequencing and annotation.</title>
        <authorList>
            <consortium name="The Broad Institute Genomics Platform"/>
            <consortium name="The Broad Institute Genome Sequencing Center for Infectious Disease"/>
            <person name="Wu L."/>
            <person name="Ma J."/>
        </authorList>
    </citation>
    <scope>NUCLEOTIDE SEQUENCE [LARGE SCALE GENOMIC DNA]</scope>
    <source>
        <strain evidence="2">JCM 13929</strain>
    </source>
</reference>
<protein>
    <recommendedName>
        <fullName evidence="3">Transposase</fullName>
    </recommendedName>
</protein>
<organism evidence="1 2">
    <name type="scientific">Nonomuraea maheshkhaliensis</name>
    <dbReference type="NCBI Taxonomy" id="419590"/>
    <lineage>
        <taxon>Bacteria</taxon>
        <taxon>Bacillati</taxon>
        <taxon>Actinomycetota</taxon>
        <taxon>Actinomycetes</taxon>
        <taxon>Streptosporangiales</taxon>
        <taxon>Streptosporangiaceae</taxon>
        <taxon>Nonomuraea</taxon>
    </lineage>
</organism>
<evidence type="ECO:0008006" key="3">
    <source>
        <dbReference type="Google" id="ProtNLM"/>
    </source>
</evidence>
<name>A0ABP4SQB8_9ACTN</name>
<evidence type="ECO:0000313" key="1">
    <source>
        <dbReference type="EMBL" id="GAA1675483.1"/>
    </source>
</evidence>
<dbReference type="Proteomes" id="UP001500064">
    <property type="component" value="Unassembled WGS sequence"/>
</dbReference>
<evidence type="ECO:0000313" key="2">
    <source>
        <dbReference type="Proteomes" id="UP001500064"/>
    </source>
</evidence>
<proteinExistence type="predicted"/>